<organism evidence="9 10">
    <name type="scientific">Blumeria graminis f. sp. tritici 96224</name>
    <dbReference type="NCBI Taxonomy" id="1268274"/>
    <lineage>
        <taxon>Eukaryota</taxon>
        <taxon>Fungi</taxon>
        <taxon>Dikarya</taxon>
        <taxon>Ascomycota</taxon>
        <taxon>Pezizomycotina</taxon>
        <taxon>Leotiomycetes</taxon>
        <taxon>Erysiphales</taxon>
        <taxon>Erysiphaceae</taxon>
        <taxon>Blumeria</taxon>
    </lineage>
</organism>
<dbReference type="GO" id="GO:0043565">
    <property type="term" value="F:sequence-specific DNA binding"/>
    <property type="evidence" value="ECO:0007669"/>
    <property type="project" value="InterPro"/>
</dbReference>
<keyword evidence="1" id="KW-0479">Metal-binding</keyword>
<dbReference type="PROSITE" id="PS50114">
    <property type="entry name" value="GATA_ZN_FINGER_2"/>
    <property type="match status" value="1"/>
</dbReference>
<feature type="domain" description="GATA-type" evidence="8">
    <location>
        <begin position="429"/>
        <end position="459"/>
    </location>
</feature>
<evidence type="ECO:0000256" key="1">
    <source>
        <dbReference type="ARBA" id="ARBA00022723"/>
    </source>
</evidence>
<feature type="region of interest" description="Disordered" evidence="7">
    <location>
        <begin position="466"/>
        <end position="491"/>
    </location>
</feature>
<protein>
    <recommendedName>
        <fullName evidence="8">GATA-type domain-containing protein</fullName>
    </recommendedName>
</protein>
<accession>A0A656KKL0</accession>
<feature type="compositionally biased region" description="Low complexity" evidence="7">
    <location>
        <begin position="78"/>
        <end position="87"/>
    </location>
</feature>
<dbReference type="Gene3D" id="3.30.50.10">
    <property type="entry name" value="Erythroid Transcription Factor GATA-1, subunit A"/>
    <property type="match status" value="1"/>
</dbReference>
<dbReference type="CDD" id="cd00202">
    <property type="entry name" value="ZnF_GATA"/>
    <property type="match status" value="1"/>
</dbReference>
<dbReference type="PANTHER" id="PTHR47172">
    <property type="entry name" value="OS01G0976800 PROTEIN"/>
    <property type="match status" value="1"/>
</dbReference>
<evidence type="ECO:0000256" key="5">
    <source>
        <dbReference type="ARBA" id="ARBA00023163"/>
    </source>
</evidence>
<name>A0A656KKL0_BLUGR</name>
<dbReference type="PROSITE" id="PS00344">
    <property type="entry name" value="GATA_ZN_FINGER_1"/>
    <property type="match status" value="1"/>
</dbReference>
<evidence type="ECO:0000259" key="8">
    <source>
        <dbReference type="PROSITE" id="PS50114"/>
    </source>
</evidence>
<dbReference type="GO" id="GO:0008270">
    <property type="term" value="F:zinc ion binding"/>
    <property type="evidence" value="ECO:0007669"/>
    <property type="project" value="UniProtKB-KW"/>
</dbReference>
<keyword evidence="2 6" id="KW-0863">Zinc-finger</keyword>
<sequence>ELSVSNSHPPPAPRVLRQTGHGSGGWKPKTKVGRSESESLVSVNLTSSQSGHQPVLNRDRRPVYHYPPPPPPPPPQPQQQQQQQQQQHQHHLYPSSANPAHLYHNEPPPRYEVASSAFRARSSSLYGLISYPEPRWTPDHPNDLVPAQPPSRQSLPSIHEALAPQAAYASPASTTPSPSYESSYPPRSQTPPHPYAAADPDPFLHKRPRSPPPPPPPPAILRPIECTPQSFSEPARHVAAPAPYARYEPTPFDPDATASTAEPPAARAMRDPPTSWKAGREDEKTDPVLNFRGGLKRNLDVWDFENNLAEINISSSALQEWSAHYNALAQDQQRSVSVLSDRMPTMDSIKDIRRHQEKIFNCLEHMTRIINDANQQNERATVEQRAPDLATRSLDYDDDLSSAHADEAKTHSYCSDAKKRRGRAAPPGRCHSCNRAETPEWRRGPDGARTLCNACGLHYAKLTRKNIVHKPPSSSGSSLRHKSMDVSPRPL</sequence>
<evidence type="ECO:0000256" key="3">
    <source>
        <dbReference type="ARBA" id="ARBA00022833"/>
    </source>
</evidence>
<evidence type="ECO:0000256" key="7">
    <source>
        <dbReference type="SAM" id="MobiDB-lite"/>
    </source>
</evidence>
<gene>
    <name evidence="9" type="ORF">BGT96224_3210</name>
</gene>
<feature type="region of interest" description="Disordered" evidence="7">
    <location>
        <begin position="129"/>
        <end position="281"/>
    </location>
</feature>
<keyword evidence="3" id="KW-0862">Zinc</keyword>
<reference evidence="10" key="1">
    <citation type="journal article" date="2013" name="Nat. Genet.">
        <title>The wheat powdery mildew genome shows the unique evolution of an obligate biotroph.</title>
        <authorList>
            <person name="Wicker T."/>
            <person name="Oberhaensli S."/>
            <person name="Parlange F."/>
            <person name="Buchmann J.P."/>
            <person name="Shatalina M."/>
            <person name="Roffler S."/>
            <person name="Ben-David R."/>
            <person name="Dolezel J."/>
            <person name="Simkova H."/>
            <person name="Schulze-Lefert P."/>
            <person name="Spanu P.D."/>
            <person name="Bruggmann R."/>
            <person name="Amselem J."/>
            <person name="Quesneville H."/>
            <person name="Ver Loren van Themaat E."/>
            <person name="Paape T."/>
            <person name="Shimizu K.K."/>
            <person name="Keller B."/>
        </authorList>
    </citation>
    <scope>NUCLEOTIDE SEQUENCE [LARGE SCALE GENOMIC DNA]</scope>
    <source>
        <strain evidence="10">96224</strain>
    </source>
</reference>
<evidence type="ECO:0000256" key="2">
    <source>
        <dbReference type="ARBA" id="ARBA00022771"/>
    </source>
</evidence>
<feature type="non-terminal residue" evidence="9">
    <location>
        <position position="1"/>
    </location>
</feature>
<dbReference type="PANTHER" id="PTHR47172:SF24">
    <property type="entry name" value="GATA ZINC FINGER DOMAIN-CONTAINING PROTEIN 14-RELATED"/>
    <property type="match status" value="1"/>
</dbReference>
<evidence type="ECO:0000313" key="10">
    <source>
        <dbReference type="Proteomes" id="UP000053110"/>
    </source>
</evidence>
<keyword evidence="5" id="KW-0804">Transcription</keyword>
<feature type="region of interest" description="Disordered" evidence="7">
    <location>
        <begin position="1"/>
        <end position="115"/>
    </location>
</feature>
<dbReference type="EMBL" id="KE375036">
    <property type="protein sequence ID" value="EPQ65189.1"/>
    <property type="molecule type" value="Genomic_DNA"/>
</dbReference>
<feature type="compositionally biased region" description="Polar residues" evidence="7">
    <location>
        <begin position="38"/>
        <end position="52"/>
    </location>
</feature>
<proteinExistence type="predicted"/>
<dbReference type="SUPFAM" id="SSF57716">
    <property type="entry name" value="Glucocorticoid receptor-like (DNA-binding domain)"/>
    <property type="match status" value="1"/>
</dbReference>
<dbReference type="Proteomes" id="UP000053110">
    <property type="component" value="Unassembled WGS sequence"/>
</dbReference>
<evidence type="ECO:0000313" key="9">
    <source>
        <dbReference type="EMBL" id="EPQ65189.1"/>
    </source>
</evidence>
<feature type="compositionally biased region" description="Low complexity" evidence="7">
    <location>
        <begin position="161"/>
        <end position="186"/>
    </location>
</feature>
<dbReference type="SMART" id="SM00401">
    <property type="entry name" value="ZnF_GATA"/>
    <property type="match status" value="1"/>
</dbReference>
<dbReference type="OrthoDB" id="2162994at2759"/>
<feature type="compositionally biased region" description="Pro residues" evidence="7">
    <location>
        <begin position="65"/>
        <end position="77"/>
    </location>
</feature>
<dbReference type="InterPro" id="IPR013088">
    <property type="entry name" value="Znf_NHR/GATA"/>
</dbReference>
<feature type="region of interest" description="Disordered" evidence="7">
    <location>
        <begin position="401"/>
        <end position="442"/>
    </location>
</feature>
<evidence type="ECO:0000256" key="6">
    <source>
        <dbReference type="PROSITE-ProRule" id="PRU00094"/>
    </source>
</evidence>
<dbReference type="GO" id="GO:0006355">
    <property type="term" value="P:regulation of DNA-templated transcription"/>
    <property type="evidence" value="ECO:0007669"/>
    <property type="project" value="InterPro"/>
</dbReference>
<evidence type="ECO:0000256" key="4">
    <source>
        <dbReference type="ARBA" id="ARBA00023015"/>
    </source>
</evidence>
<dbReference type="AlphaFoldDB" id="A0A656KKL0"/>
<dbReference type="Pfam" id="PF00320">
    <property type="entry name" value="GATA"/>
    <property type="match status" value="1"/>
</dbReference>
<feature type="compositionally biased region" description="Pro residues" evidence="7">
    <location>
        <begin position="210"/>
        <end position="220"/>
    </location>
</feature>
<keyword evidence="4" id="KW-0805">Transcription regulation</keyword>
<dbReference type="InterPro" id="IPR000679">
    <property type="entry name" value="Znf_GATA"/>
</dbReference>